<dbReference type="CDD" id="cd06464">
    <property type="entry name" value="ACD_sHsps-like"/>
    <property type="match status" value="1"/>
</dbReference>
<dbReference type="InParanoid" id="A0A0D0A8X5"/>
<evidence type="ECO:0000259" key="5">
    <source>
        <dbReference type="PROSITE" id="PS01031"/>
    </source>
</evidence>
<dbReference type="AlphaFoldDB" id="A0A0D0A8X5"/>
<keyword evidence="1" id="KW-0346">Stress response</keyword>
<gene>
    <name evidence="6" type="ORF">CY34DRAFT_809621</name>
</gene>
<dbReference type="EMBL" id="KN835407">
    <property type="protein sequence ID" value="KIK38181.1"/>
    <property type="molecule type" value="Genomic_DNA"/>
</dbReference>
<dbReference type="PROSITE" id="PS01031">
    <property type="entry name" value="SHSP"/>
    <property type="match status" value="1"/>
</dbReference>
<evidence type="ECO:0000313" key="7">
    <source>
        <dbReference type="Proteomes" id="UP000054485"/>
    </source>
</evidence>
<dbReference type="FunCoup" id="A0A0D0A8X5">
    <property type="interactions" value="175"/>
</dbReference>
<dbReference type="InterPro" id="IPR031107">
    <property type="entry name" value="Small_HSP"/>
</dbReference>
<dbReference type="InterPro" id="IPR002068">
    <property type="entry name" value="A-crystallin/Hsp20_dom"/>
</dbReference>
<dbReference type="Pfam" id="PF00011">
    <property type="entry name" value="HSP20"/>
    <property type="match status" value="1"/>
</dbReference>
<proteinExistence type="inferred from homology"/>
<feature type="domain" description="SHSP" evidence="5">
    <location>
        <begin position="58"/>
        <end position="170"/>
    </location>
</feature>
<dbReference type="InterPro" id="IPR008978">
    <property type="entry name" value="HSP20-like_chaperone"/>
</dbReference>
<sequence length="180" mass="20773">MVFDCWTQRITVVALTDYHTYSFLEMALTQFLYDPFTEFDRLFDDAFTSRFRPDSDESRPSIIRPKMDLVETKDNRVVARFELPGMDQEKVSVEVRNDRLTISGEKKTETDGGRFVVREHSFGRFARTLQLPEGTKPEQVQAHMEKGVLEVSFPKAPPEQETKTIPIEAPPPIKEKGSKK</sequence>
<protein>
    <recommendedName>
        <fullName evidence="5">SHSP domain-containing protein</fullName>
    </recommendedName>
</protein>
<dbReference type="HOGENOM" id="CLU_046737_12_0_1"/>
<dbReference type="Proteomes" id="UP000054485">
    <property type="component" value="Unassembled WGS sequence"/>
</dbReference>
<accession>A0A0D0A8X5</accession>
<keyword evidence="7" id="KW-1185">Reference proteome</keyword>
<reference evidence="6 7" key="1">
    <citation type="submission" date="2014-04" db="EMBL/GenBank/DDBJ databases">
        <authorList>
            <consortium name="DOE Joint Genome Institute"/>
            <person name="Kuo A."/>
            <person name="Ruytinx J."/>
            <person name="Rineau F."/>
            <person name="Colpaert J."/>
            <person name="Kohler A."/>
            <person name="Nagy L.G."/>
            <person name="Floudas D."/>
            <person name="Copeland A."/>
            <person name="Barry K.W."/>
            <person name="Cichocki N."/>
            <person name="Veneault-Fourrey C."/>
            <person name="LaButti K."/>
            <person name="Lindquist E.A."/>
            <person name="Lipzen A."/>
            <person name="Lundell T."/>
            <person name="Morin E."/>
            <person name="Murat C."/>
            <person name="Sun H."/>
            <person name="Tunlid A."/>
            <person name="Henrissat B."/>
            <person name="Grigoriev I.V."/>
            <person name="Hibbett D.S."/>
            <person name="Martin F."/>
            <person name="Nordberg H.P."/>
            <person name="Cantor M.N."/>
            <person name="Hua S.X."/>
        </authorList>
    </citation>
    <scope>NUCLEOTIDE SEQUENCE [LARGE SCALE GENOMIC DNA]</scope>
    <source>
        <strain evidence="6 7">UH-Slu-Lm8-n1</strain>
    </source>
</reference>
<name>A0A0D0A8X5_9AGAM</name>
<dbReference type="OrthoDB" id="1431247at2759"/>
<comment type="similarity">
    <text evidence="2 3">Belongs to the small heat shock protein (HSP20) family.</text>
</comment>
<dbReference type="SUPFAM" id="SSF49764">
    <property type="entry name" value="HSP20-like chaperones"/>
    <property type="match status" value="1"/>
</dbReference>
<evidence type="ECO:0000256" key="4">
    <source>
        <dbReference type="SAM" id="MobiDB-lite"/>
    </source>
</evidence>
<reference evidence="7" key="2">
    <citation type="submission" date="2015-01" db="EMBL/GenBank/DDBJ databases">
        <title>Evolutionary Origins and Diversification of the Mycorrhizal Mutualists.</title>
        <authorList>
            <consortium name="DOE Joint Genome Institute"/>
            <consortium name="Mycorrhizal Genomics Consortium"/>
            <person name="Kohler A."/>
            <person name="Kuo A."/>
            <person name="Nagy L.G."/>
            <person name="Floudas D."/>
            <person name="Copeland A."/>
            <person name="Barry K.W."/>
            <person name="Cichocki N."/>
            <person name="Veneault-Fourrey C."/>
            <person name="LaButti K."/>
            <person name="Lindquist E.A."/>
            <person name="Lipzen A."/>
            <person name="Lundell T."/>
            <person name="Morin E."/>
            <person name="Murat C."/>
            <person name="Riley R."/>
            <person name="Ohm R."/>
            <person name="Sun H."/>
            <person name="Tunlid A."/>
            <person name="Henrissat B."/>
            <person name="Grigoriev I.V."/>
            <person name="Hibbett D.S."/>
            <person name="Martin F."/>
        </authorList>
    </citation>
    <scope>NUCLEOTIDE SEQUENCE [LARGE SCALE GENOMIC DNA]</scope>
    <source>
        <strain evidence="7">UH-Slu-Lm8-n1</strain>
    </source>
</reference>
<evidence type="ECO:0000256" key="1">
    <source>
        <dbReference type="ARBA" id="ARBA00023016"/>
    </source>
</evidence>
<feature type="region of interest" description="Disordered" evidence="4">
    <location>
        <begin position="152"/>
        <end position="180"/>
    </location>
</feature>
<organism evidence="6 7">
    <name type="scientific">Suillus luteus UH-Slu-Lm8-n1</name>
    <dbReference type="NCBI Taxonomy" id="930992"/>
    <lineage>
        <taxon>Eukaryota</taxon>
        <taxon>Fungi</taxon>
        <taxon>Dikarya</taxon>
        <taxon>Basidiomycota</taxon>
        <taxon>Agaricomycotina</taxon>
        <taxon>Agaricomycetes</taxon>
        <taxon>Agaricomycetidae</taxon>
        <taxon>Boletales</taxon>
        <taxon>Suillineae</taxon>
        <taxon>Suillaceae</taxon>
        <taxon>Suillus</taxon>
    </lineage>
</organism>
<dbReference type="PANTHER" id="PTHR11527">
    <property type="entry name" value="HEAT-SHOCK PROTEIN 20 FAMILY MEMBER"/>
    <property type="match status" value="1"/>
</dbReference>
<dbReference type="Gene3D" id="2.60.40.790">
    <property type="match status" value="1"/>
</dbReference>
<evidence type="ECO:0000256" key="2">
    <source>
        <dbReference type="PROSITE-ProRule" id="PRU00285"/>
    </source>
</evidence>
<evidence type="ECO:0000313" key="6">
    <source>
        <dbReference type="EMBL" id="KIK38181.1"/>
    </source>
</evidence>
<dbReference type="STRING" id="930992.A0A0D0A8X5"/>
<evidence type="ECO:0000256" key="3">
    <source>
        <dbReference type="RuleBase" id="RU003616"/>
    </source>
</evidence>